<gene>
    <name evidence="3" type="ORF">POVCU1_041040</name>
    <name evidence="2" type="ORF">POVCU2_0044470</name>
</gene>
<dbReference type="Proteomes" id="UP000078546">
    <property type="component" value="Unassembled WGS sequence"/>
</dbReference>
<name>A0A1A8W4D1_PLAOA</name>
<protein>
    <submittedName>
        <fullName evidence="2">Uncharacterized protein</fullName>
    </submittedName>
</protein>
<feature type="compositionally biased region" description="Basic and acidic residues" evidence="1">
    <location>
        <begin position="105"/>
        <end position="115"/>
    </location>
</feature>
<evidence type="ECO:0000313" key="5">
    <source>
        <dbReference type="Proteomes" id="UP000078560"/>
    </source>
</evidence>
<evidence type="ECO:0000256" key="1">
    <source>
        <dbReference type="SAM" id="MobiDB-lite"/>
    </source>
</evidence>
<evidence type="ECO:0000313" key="3">
    <source>
        <dbReference type="EMBL" id="SBS97793.1"/>
    </source>
</evidence>
<dbReference type="AlphaFoldDB" id="A0A1A8W4D1"/>
<feature type="region of interest" description="Disordered" evidence="1">
    <location>
        <begin position="105"/>
        <end position="129"/>
    </location>
</feature>
<organism evidence="2 5">
    <name type="scientific">Plasmodium ovale curtisi</name>
    <dbReference type="NCBI Taxonomy" id="864141"/>
    <lineage>
        <taxon>Eukaryota</taxon>
        <taxon>Sar</taxon>
        <taxon>Alveolata</taxon>
        <taxon>Apicomplexa</taxon>
        <taxon>Aconoidasida</taxon>
        <taxon>Haemosporida</taxon>
        <taxon>Plasmodiidae</taxon>
        <taxon>Plasmodium</taxon>
        <taxon>Plasmodium (Plasmodium)</taxon>
    </lineage>
</organism>
<dbReference type="EMBL" id="FLQV01000754">
    <property type="protein sequence ID" value="SBS97793.1"/>
    <property type="molecule type" value="Genomic_DNA"/>
</dbReference>
<dbReference type="EMBL" id="FLQU01000598">
    <property type="protein sequence ID" value="SBS87781.1"/>
    <property type="molecule type" value="Genomic_DNA"/>
</dbReference>
<sequence>MVAVALGHRQTVQYKCTESYSLMDAYAEEIHKGVSNKPEHLHEFPDLATLSHPFLKKKKKKRVRVRGQMSYVQKNFNLRIATEREKKICEKRCEKYGLNKNSSMDKVHWQNDEKKKNKSGCSHKEGKKKNKKRMHIFNFAPVRYFKAGEVRKHLSILFKLRSLRIEGNFVKYNSSIFSICIIINDFPGKEKLMNAKRKMRIETIHLKDKKFDFSKWSSTKQRKNGKIVSGPF</sequence>
<reference evidence="2" key="2">
    <citation type="submission" date="2016-05" db="EMBL/GenBank/DDBJ databases">
        <authorList>
            <person name="Lavstsen T."/>
            <person name="Jespersen J.S."/>
        </authorList>
    </citation>
    <scope>NUCLEOTIDE SEQUENCE [LARGE SCALE GENOMIC DNA]</scope>
</reference>
<proteinExistence type="predicted"/>
<evidence type="ECO:0000313" key="2">
    <source>
        <dbReference type="EMBL" id="SBS87781.1"/>
    </source>
</evidence>
<reference evidence="4 5" key="1">
    <citation type="submission" date="2016-05" db="EMBL/GenBank/DDBJ databases">
        <authorList>
            <person name="Naeem Raeece"/>
        </authorList>
    </citation>
    <scope>NUCLEOTIDE SEQUENCE [LARGE SCALE GENOMIC DNA]</scope>
</reference>
<dbReference type="Proteomes" id="UP000078560">
    <property type="component" value="Unassembled WGS sequence"/>
</dbReference>
<evidence type="ECO:0000313" key="4">
    <source>
        <dbReference type="Proteomes" id="UP000078546"/>
    </source>
</evidence>
<accession>A0A1A8W4D1</accession>